<dbReference type="Pfam" id="PF14464">
    <property type="entry name" value="Prok-JAB"/>
    <property type="match status" value="1"/>
</dbReference>
<keyword evidence="2" id="KW-0479">Metal-binding</keyword>
<dbReference type="GO" id="GO:0046872">
    <property type="term" value="F:metal ion binding"/>
    <property type="evidence" value="ECO:0007669"/>
    <property type="project" value="UniProtKB-KW"/>
</dbReference>
<evidence type="ECO:0000313" key="7">
    <source>
        <dbReference type="EMBL" id="QID19385.1"/>
    </source>
</evidence>
<dbReference type="SUPFAM" id="SSF102712">
    <property type="entry name" value="JAB1/MPN domain"/>
    <property type="match status" value="1"/>
</dbReference>
<dbReference type="GO" id="GO:0008237">
    <property type="term" value="F:metallopeptidase activity"/>
    <property type="evidence" value="ECO:0007669"/>
    <property type="project" value="UniProtKB-KW"/>
</dbReference>
<protein>
    <recommendedName>
        <fullName evidence="6">MPN domain-containing protein</fullName>
    </recommendedName>
</protein>
<name>A0A6C1B972_9RHOO</name>
<evidence type="ECO:0000256" key="5">
    <source>
        <dbReference type="ARBA" id="ARBA00023049"/>
    </source>
</evidence>
<keyword evidence="1" id="KW-0645">Protease</keyword>
<gene>
    <name evidence="7" type="ORF">G3580_18245</name>
</gene>
<keyword evidence="8" id="KW-1185">Reference proteome</keyword>
<dbReference type="GO" id="GO:0006508">
    <property type="term" value="P:proteolysis"/>
    <property type="evidence" value="ECO:0007669"/>
    <property type="project" value="UniProtKB-KW"/>
</dbReference>
<reference evidence="7 8" key="1">
    <citation type="submission" date="2020-02" db="EMBL/GenBank/DDBJ databases">
        <title>Nitrogenibacter mangrovi gen. nov., sp. nov. isolated from mangrove sediment, a denitrifying betaproteobacterium.</title>
        <authorList>
            <person name="Liao H."/>
            <person name="Tian Y."/>
        </authorList>
    </citation>
    <scope>NUCLEOTIDE SEQUENCE [LARGE SCALE GENOMIC DNA]</scope>
    <source>
        <strain evidence="7 8">M9-3-2</strain>
    </source>
</reference>
<keyword evidence="5" id="KW-0482">Metalloprotease</keyword>
<organism evidence="7 8">
    <name type="scientific">Nitrogeniibacter mangrovi</name>
    <dbReference type="NCBI Taxonomy" id="2016596"/>
    <lineage>
        <taxon>Bacteria</taxon>
        <taxon>Pseudomonadati</taxon>
        <taxon>Pseudomonadota</taxon>
        <taxon>Betaproteobacteria</taxon>
        <taxon>Rhodocyclales</taxon>
        <taxon>Zoogloeaceae</taxon>
        <taxon>Nitrogeniibacter</taxon>
    </lineage>
</organism>
<evidence type="ECO:0000256" key="4">
    <source>
        <dbReference type="ARBA" id="ARBA00022833"/>
    </source>
</evidence>
<evidence type="ECO:0000256" key="3">
    <source>
        <dbReference type="ARBA" id="ARBA00022801"/>
    </source>
</evidence>
<keyword evidence="4" id="KW-0862">Zinc</keyword>
<sequence length="158" mass="17643">MSLVWISESVMRELCTEADRAYPLETGGVLAGYVADNGEPVVRAVVGPGPEAVHNRHRFTPDHAWQCRQLDILFSESSGASTYVGDWHTHPDGLPQMSWLDRRTLRSIARHRDAGVARPLMLIGGGSIGEWDWVGHRYRGARLFGLLSESDEVETRTF</sequence>
<dbReference type="PROSITE" id="PS50249">
    <property type="entry name" value="MPN"/>
    <property type="match status" value="1"/>
</dbReference>
<dbReference type="RefSeq" id="WP_173767937.1">
    <property type="nucleotide sequence ID" value="NZ_CP048836.1"/>
</dbReference>
<dbReference type="EMBL" id="CP048836">
    <property type="protein sequence ID" value="QID19385.1"/>
    <property type="molecule type" value="Genomic_DNA"/>
</dbReference>
<evidence type="ECO:0000256" key="1">
    <source>
        <dbReference type="ARBA" id="ARBA00022670"/>
    </source>
</evidence>
<dbReference type="InterPro" id="IPR028090">
    <property type="entry name" value="JAB_dom_prok"/>
</dbReference>
<dbReference type="Proteomes" id="UP000501991">
    <property type="component" value="Chromosome"/>
</dbReference>
<dbReference type="InterPro" id="IPR037518">
    <property type="entry name" value="MPN"/>
</dbReference>
<evidence type="ECO:0000313" key="8">
    <source>
        <dbReference type="Proteomes" id="UP000501991"/>
    </source>
</evidence>
<keyword evidence="3" id="KW-0378">Hydrolase</keyword>
<evidence type="ECO:0000256" key="2">
    <source>
        <dbReference type="ARBA" id="ARBA00022723"/>
    </source>
</evidence>
<dbReference type="KEGG" id="azq:G3580_18245"/>
<evidence type="ECO:0000259" key="6">
    <source>
        <dbReference type="PROSITE" id="PS50249"/>
    </source>
</evidence>
<proteinExistence type="predicted"/>
<dbReference type="Gene3D" id="3.40.140.10">
    <property type="entry name" value="Cytidine Deaminase, domain 2"/>
    <property type="match status" value="1"/>
</dbReference>
<accession>A0A6C1B972</accession>
<feature type="domain" description="MPN" evidence="6">
    <location>
        <begin position="4"/>
        <end position="137"/>
    </location>
</feature>
<dbReference type="AlphaFoldDB" id="A0A6C1B972"/>